<sequence>MKPNQKHISKQNNRYYDKIAADYDAMLSHNTQEDFLRKKVAEKLTSFLKEGTVLDFGGGTGEDLKWLLEHHYKVIFCEPSSGMRKMAMDKFPEAGIVFLENSQTDFTSWDETLPFQEKVNGVIANFAVLNCILDLDLFFKKLTLITAEKAEIVLLVLHYNLKKRMQMNFFGALKSLNGAKPMNVKVAFQGEKQLVYLHSVKSIRKATAEYFEFQSCELLKEEGFSLIHLTKK</sequence>
<name>A0A4P7PQ45_9FLAO</name>
<dbReference type="CDD" id="cd02440">
    <property type="entry name" value="AdoMet_MTases"/>
    <property type="match status" value="1"/>
</dbReference>
<dbReference type="OrthoDB" id="9810615at2"/>
<protein>
    <recommendedName>
        <fullName evidence="3">Methyltransferase domain-containing protein</fullName>
    </recommendedName>
</protein>
<dbReference type="SUPFAM" id="SSF53335">
    <property type="entry name" value="S-adenosyl-L-methionine-dependent methyltransferases"/>
    <property type="match status" value="1"/>
</dbReference>
<dbReference type="AlphaFoldDB" id="A0A4P7PQ45"/>
<evidence type="ECO:0000313" key="1">
    <source>
        <dbReference type="EMBL" id="QBZ96857.1"/>
    </source>
</evidence>
<dbReference type="EMBL" id="CP038810">
    <property type="protein sequence ID" value="QBZ96857.1"/>
    <property type="molecule type" value="Genomic_DNA"/>
</dbReference>
<evidence type="ECO:0008006" key="3">
    <source>
        <dbReference type="Google" id="ProtNLM"/>
    </source>
</evidence>
<accession>A0A4P7PQ45</accession>
<dbReference type="Gene3D" id="3.40.50.150">
    <property type="entry name" value="Vaccinia Virus protein VP39"/>
    <property type="match status" value="1"/>
</dbReference>
<dbReference type="Proteomes" id="UP000296862">
    <property type="component" value="Chromosome"/>
</dbReference>
<dbReference type="Pfam" id="PF13489">
    <property type="entry name" value="Methyltransf_23"/>
    <property type="match status" value="1"/>
</dbReference>
<dbReference type="InterPro" id="IPR029063">
    <property type="entry name" value="SAM-dependent_MTases_sf"/>
</dbReference>
<proteinExistence type="predicted"/>
<keyword evidence="2" id="KW-1185">Reference proteome</keyword>
<evidence type="ECO:0000313" key="2">
    <source>
        <dbReference type="Proteomes" id="UP000296862"/>
    </source>
</evidence>
<gene>
    <name evidence="1" type="ORF">GS03_00340</name>
</gene>
<dbReference type="KEGG" id="fsn:GS03_00340"/>
<organism evidence="1 2">
    <name type="scientific">Flavobacterium sangjuense</name>
    <dbReference type="NCBI Taxonomy" id="2518177"/>
    <lineage>
        <taxon>Bacteria</taxon>
        <taxon>Pseudomonadati</taxon>
        <taxon>Bacteroidota</taxon>
        <taxon>Flavobacteriia</taxon>
        <taxon>Flavobacteriales</taxon>
        <taxon>Flavobacteriaceae</taxon>
        <taxon>Flavobacterium</taxon>
    </lineage>
</organism>
<reference evidence="1 2" key="1">
    <citation type="submission" date="2019-04" db="EMBL/GenBank/DDBJ databases">
        <title>Flavobacterium sp. GS03.</title>
        <authorList>
            <person name="Kim H."/>
        </authorList>
    </citation>
    <scope>NUCLEOTIDE SEQUENCE [LARGE SCALE GENOMIC DNA]</scope>
    <source>
        <strain evidence="1 2">GS03</strain>
    </source>
</reference>
<dbReference type="RefSeq" id="WP_136150848.1">
    <property type="nucleotide sequence ID" value="NZ_CP038810.1"/>
</dbReference>